<protein>
    <recommendedName>
        <fullName evidence="3">DNA helicase</fullName>
    </recommendedName>
</protein>
<reference evidence="1 2" key="1">
    <citation type="journal article" date="2018" name="New Phytol.">
        <title>Phylogenomics of Endogonaceae and evolution of mycorrhizas within Mucoromycota.</title>
        <authorList>
            <person name="Chang Y."/>
            <person name="Desiro A."/>
            <person name="Na H."/>
            <person name="Sandor L."/>
            <person name="Lipzen A."/>
            <person name="Clum A."/>
            <person name="Barry K."/>
            <person name="Grigoriev I.V."/>
            <person name="Martin F.M."/>
            <person name="Stajich J.E."/>
            <person name="Smith M.E."/>
            <person name="Bonito G."/>
            <person name="Spatafora J.W."/>
        </authorList>
    </citation>
    <scope>NUCLEOTIDE SEQUENCE [LARGE SCALE GENOMIC DNA]</scope>
    <source>
        <strain evidence="1 2">AD002</strain>
    </source>
</reference>
<dbReference type="AlphaFoldDB" id="A0A433QRZ0"/>
<keyword evidence="2" id="KW-1185">Reference proteome</keyword>
<comment type="caution">
    <text evidence="1">The sequence shown here is derived from an EMBL/GenBank/DDBJ whole genome shotgun (WGS) entry which is preliminary data.</text>
</comment>
<evidence type="ECO:0008006" key="3">
    <source>
        <dbReference type="Google" id="ProtNLM"/>
    </source>
</evidence>
<evidence type="ECO:0000313" key="1">
    <source>
        <dbReference type="EMBL" id="RUS32539.1"/>
    </source>
</evidence>
<sequence>MFVGLQGGSPRCLTCMYRLNPFATLRPLEIIEQFKLQSKVVGITASTGLAACNIGGLTLHSAEYIGNESSWTRVPALIHSFAGIGLGDASIDDLIKAVGKKKKVMERWKKTEVLIIDESESVIYHSPRQLFSRHGANNTLGGDNFGSDAFFLIVRNHRKPVR</sequence>
<dbReference type="EMBL" id="RBNJ01001987">
    <property type="protein sequence ID" value="RUS32539.1"/>
    <property type="molecule type" value="Genomic_DNA"/>
</dbReference>
<dbReference type="InterPro" id="IPR027417">
    <property type="entry name" value="P-loop_NTPase"/>
</dbReference>
<evidence type="ECO:0000313" key="2">
    <source>
        <dbReference type="Proteomes" id="UP000274822"/>
    </source>
</evidence>
<name>A0A433QRZ0_9FUNG</name>
<gene>
    <name evidence="1" type="ORF">BC938DRAFT_475126</name>
</gene>
<dbReference type="Gene3D" id="3.40.50.300">
    <property type="entry name" value="P-loop containing nucleotide triphosphate hydrolases"/>
    <property type="match status" value="1"/>
</dbReference>
<organism evidence="1 2">
    <name type="scientific">Jimgerdemannia flammicorona</name>
    <dbReference type="NCBI Taxonomy" id="994334"/>
    <lineage>
        <taxon>Eukaryota</taxon>
        <taxon>Fungi</taxon>
        <taxon>Fungi incertae sedis</taxon>
        <taxon>Mucoromycota</taxon>
        <taxon>Mucoromycotina</taxon>
        <taxon>Endogonomycetes</taxon>
        <taxon>Endogonales</taxon>
        <taxon>Endogonaceae</taxon>
        <taxon>Jimgerdemannia</taxon>
    </lineage>
</organism>
<proteinExistence type="predicted"/>
<accession>A0A433QRZ0</accession>
<dbReference type="Proteomes" id="UP000274822">
    <property type="component" value="Unassembled WGS sequence"/>
</dbReference>